<organism evidence="8 9">
    <name type="scientific">Oldenlandia corymbosa var. corymbosa</name>
    <dbReference type="NCBI Taxonomy" id="529605"/>
    <lineage>
        <taxon>Eukaryota</taxon>
        <taxon>Viridiplantae</taxon>
        <taxon>Streptophyta</taxon>
        <taxon>Embryophyta</taxon>
        <taxon>Tracheophyta</taxon>
        <taxon>Spermatophyta</taxon>
        <taxon>Magnoliopsida</taxon>
        <taxon>eudicotyledons</taxon>
        <taxon>Gunneridae</taxon>
        <taxon>Pentapetalae</taxon>
        <taxon>asterids</taxon>
        <taxon>lamiids</taxon>
        <taxon>Gentianales</taxon>
        <taxon>Rubiaceae</taxon>
        <taxon>Rubioideae</taxon>
        <taxon>Spermacoceae</taxon>
        <taxon>Hedyotis-Oldenlandia complex</taxon>
        <taxon>Oldenlandia</taxon>
    </lineage>
</organism>
<evidence type="ECO:0000256" key="6">
    <source>
        <dbReference type="ARBA" id="ARBA00023136"/>
    </source>
</evidence>
<reference evidence="8" key="1">
    <citation type="submission" date="2023-03" db="EMBL/GenBank/DDBJ databases">
        <authorList>
            <person name="Julca I."/>
        </authorList>
    </citation>
    <scope>NUCLEOTIDE SEQUENCE</scope>
</reference>
<proteinExistence type="inferred from homology"/>
<gene>
    <name evidence="8" type="ORF">OLC1_LOCUS8661</name>
</gene>
<evidence type="ECO:0000256" key="3">
    <source>
        <dbReference type="ARBA" id="ARBA00022679"/>
    </source>
</evidence>
<dbReference type="Gene3D" id="1.20.120.1780">
    <property type="entry name" value="UbiA prenyltransferase"/>
    <property type="match status" value="1"/>
</dbReference>
<feature type="transmembrane region" description="Helical" evidence="7">
    <location>
        <begin position="278"/>
        <end position="299"/>
    </location>
</feature>
<feature type="transmembrane region" description="Helical" evidence="7">
    <location>
        <begin position="219"/>
        <end position="240"/>
    </location>
</feature>
<feature type="transmembrane region" description="Helical" evidence="7">
    <location>
        <begin position="355"/>
        <end position="372"/>
    </location>
</feature>
<accession>A0AAV1CTJ2</accession>
<feature type="transmembrane region" description="Helical" evidence="7">
    <location>
        <begin position="146"/>
        <end position="165"/>
    </location>
</feature>
<dbReference type="AlphaFoldDB" id="A0AAV1CTJ2"/>
<dbReference type="Pfam" id="PF01040">
    <property type="entry name" value="UbiA"/>
    <property type="match status" value="1"/>
</dbReference>
<evidence type="ECO:0000313" key="8">
    <source>
        <dbReference type="EMBL" id="CAI9098463.1"/>
    </source>
</evidence>
<sequence>MESLLIGSSLAKPSFLPKINPAGSVGLCSSSSSSSSGVHLSTDEKLKDQLIVSKRKLWRYQNVRTNNNEKFVTQARKGSDNHLVNAILSQPFDESQCLSNTLLESLQGQIELFFRFSRLYAFIGTGLSIISISAMVAKSISDISPAFLIGMSQAFGAAFFMHIYMNGLNQLSDIEIDKVNKPYLPLVSGEYSINTGFAITLCSVLMSFLIVWIGGSWTLLCGLLSVFISGTVYSINVPFLRWKNSAFLAALCIFSMRVPPYIAFYLHMQTFVLQRPALISKPLILGSLFLSLFSVVVAFSKDIPDVEGDELHGVQSFAVQFGKKKAFWICIALLQIAYLIAISIGLTSSQDWSKLIMVAGHTILALIVWSHSKTIDLGSKASTSSFYQFIWKLLYVESFLIPLLR</sequence>
<dbReference type="InterPro" id="IPR000537">
    <property type="entry name" value="UbiA_prenyltransferase"/>
</dbReference>
<evidence type="ECO:0000313" key="9">
    <source>
        <dbReference type="Proteomes" id="UP001161247"/>
    </source>
</evidence>
<evidence type="ECO:0000256" key="7">
    <source>
        <dbReference type="SAM" id="Phobius"/>
    </source>
</evidence>
<dbReference type="Proteomes" id="UP001161247">
    <property type="component" value="Chromosome 3"/>
</dbReference>
<dbReference type="PANTHER" id="PTHR43009:SF6">
    <property type="entry name" value="HOMOGENTISATE PHYTYLTRANSFERASE 1, CHLOROPLASTIC"/>
    <property type="match status" value="1"/>
</dbReference>
<comment type="similarity">
    <text evidence="2">Belongs to the UbiA prenyltransferase family.</text>
</comment>
<dbReference type="EMBL" id="OX459120">
    <property type="protein sequence ID" value="CAI9098463.1"/>
    <property type="molecule type" value="Genomic_DNA"/>
</dbReference>
<keyword evidence="9" id="KW-1185">Reference proteome</keyword>
<evidence type="ECO:0000256" key="5">
    <source>
        <dbReference type="ARBA" id="ARBA00022989"/>
    </source>
</evidence>
<feature type="transmembrane region" description="Helical" evidence="7">
    <location>
        <begin position="326"/>
        <end position="348"/>
    </location>
</feature>
<keyword evidence="4 7" id="KW-0812">Transmembrane</keyword>
<keyword evidence="3" id="KW-0808">Transferase</keyword>
<keyword evidence="6 7" id="KW-0472">Membrane</keyword>
<dbReference type="GO" id="GO:0031969">
    <property type="term" value="C:chloroplast membrane"/>
    <property type="evidence" value="ECO:0007669"/>
    <property type="project" value="UniProtKB-SubCell"/>
</dbReference>
<dbReference type="InterPro" id="IPR044878">
    <property type="entry name" value="UbiA_sf"/>
</dbReference>
<dbReference type="PANTHER" id="PTHR43009">
    <property type="entry name" value="HOMOGENTISATE SOLANESYLTRANSFERASE, CHLOROPLASTIC"/>
    <property type="match status" value="1"/>
</dbReference>
<dbReference type="GO" id="GO:0016765">
    <property type="term" value="F:transferase activity, transferring alkyl or aryl (other than methyl) groups"/>
    <property type="evidence" value="ECO:0007669"/>
    <property type="project" value="InterPro"/>
</dbReference>
<feature type="transmembrane region" description="Helical" evidence="7">
    <location>
        <begin position="246"/>
        <end position="266"/>
    </location>
</feature>
<dbReference type="Gene3D" id="1.10.357.140">
    <property type="entry name" value="UbiA prenyltransferase"/>
    <property type="match status" value="1"/>
</dbReference>
<comment type="subcellular location">
    <subcellularLocation>
        <location evidence="1">Plastid</location>
        <location evidence="1">Chloroplast membrane</location>
        <topology evidence="1">Multi-pass membrane protein</topology>
    </subcellularLocation>
</comment>
<feature type="transmembrane region" description="Helical" evidence="7">
    <location>
        <begin position="384"/>
        <end position="404"/>
    </location>
</feature>
<evidence type="ECO:0000256" key="1">
    <source>
        <dbReference type="ARBA" id="ARBA00004508"/>
    </source>
</evidence>
<name>A0AAV1CTJ2_OLDCO</name>
<evidence type="ECO:0000256" key="2">
    <source>
        <dbReference type="ARBA" id="ARBA00005985"/>
    </source>
</evidence>
<keyword evidence="5 7" id="KW-1133">Transmembrane helix</keyword>
<evidence type="ECO:0000256" key="4">
    <source>
        <dbReference type="ARBA" id="ARBA00022692"/>
    </source>
</evidence>
<protein>
    <submittedName>
        <fullName evidence="8">OLC1v1035114C1</fullName>
    </submittedName>
</protein>
<feature type="transmembrane region" description="Helical" evidence="7">
    <location>
        <begin position="191"/>
        <end position="212"/>
    </location>
</feature>
<feature type="transmembrane region" description="Helical" evidence="7">
    <location>
        <begin position="119"/>
        <end position="137"/>
    </location>
</feature>